<feature type="binding site" evidence="7">
    <location>
        <position position="112"/>
    </location>
    <ligand>
        <name>Zn(2+)</name>
        <dbReference type="ChEBI" id="CHEBI:29105"/>
    </ligand>
</feature>
<gene>
    <name evidence="11" type="primary">gluQRS</name>
    <name evidence="13" type="synonym">gltX_1</name>
    <name evidence="7" type="synonym">gluQ</name>
    <name evidence="13" type="ORF">NCTC10327_00281</name>
    <name evidence="11" type="ORF">R6G71_00325</name>
    <name evidence="12" type="ORF">SAMN05421878_10837</name>
</gene>
<dbReference type="InterPro" id="IPR049940">
    <property type="entry name" value="GluQ/Sye"/>
</dbReference>
<comment type="cofactor">
    <cofactor evidence="7">
        <name>Zn(2+)</name>
        <dbReference type="ChEBI" id="CHEBI:29105"/>
    </cofactor>
    <text evidence="7">Binds 1 zinc ion per subunit.</text>
</comment>
<evidence type="ECO:0000256" key="5">
    <source>
        <dbReference type="ARBA" id="ARBA00022840"/>
    </source>
</evidence>
<name>A0A1G7CMQ9_9ACTO</name>
<sequence>MPKTPTKPASSETDPCGRYAPSPTGELHLGNLRTALLAWALAARHGRHFVLRMEDLDRERSRPAYAQAELADLAAIGITWDEPVQYQSCRGALYEREFARLQAAGLLYECYCTRRDLAEAASAPNGTPGIYPGTCRALGPKQRAAGRAKLAGMRRGPALRLRAQVRELTVRDAVAGTFTGPVDDFVIRRGDGVFSYNFVSVVDDCAAGVREVVRGADLLASTPRQVHLQQLLGYPRPDYYHVPMVFNSAGRRLAKRDGAVTLSRLRAYGWDGPSVVKLLAKSLGIVLGSGGTARELACEFAQKLTLDALRCDPWYVDVEKLEAGPALAS</sequence>
<dbReference type="InterPro" id="IPR001412">
    <property type="entry name" value="aa-tRNA-synth_I_CS"/>
</dbReference>
<evidence type="ECO:0000256" key="6">
    <source>
        <dbReference type="ARBA" id="ARBA00023146"/>
    </source>
</evidence>
<evidence type="ECO:0000313" key="15">
    <source>
        <dbReference type="Proteomes" id="UP000269974"/>
    </source>
</evidence>
<dbReference type="InterPro" id="IPR020058">
    <property type="entry name" value="Glu/Gln-tRNA-synth_Ib_cat-dom"/>
</dbReference>
<dbReference type="NCBIfam" id="TIGR03838">
    <property type="entry name" value="queuosine_YadB"/>
    <property type="match status" value="1"/>
</dbReference>
<dbReference type="RefSeq" id="WP_074662527.1">
    <property type="nucleotide sequence ID" value="NZ_FNAU01000008.1"/>
</dbReference>
<dbReference type="AlphaFoldDB" id="A0A1G7CMQ9"/>
<evidence type="ECO:0000256" key="1">
    <source>
        <dbReference type="ARBA" id="ARBA00022598"/>
    </source>
</evidence>
<dbReference type="Proteomes" id="UP001273799">
    <property type="component" value="Unassembled WGS sequence"/>
</dbReference>
<keyword evidence="4 7" id="KW-0862">Zinc</keyword>
<feature type="region of interest" description="Disordered" evidence="9">
    <location>
        <begin position="1"/>
        <end position="21"/>
    </location>
</feature>
<dbReference type="EMBL" id="UYIO01000001">
    <property type="protein sequence ID" value="VDG75586.1"/>
    <property type="molecule type" value="Genomic_DNA"/>
</dbReference>
<dbReference type="GO" id="GO:0006424">
    <property type="term" value="P:glutamyl-tRNA aminoacylation"/>
    <property type="evidence" value="ECO:0007669"/>
    <property type="project" value="InterPro"/>
</dbReference>
<keyword evidence="14" id="KW-1185">Reference proteome</keyword>
<protein>
    <recommendedName>
        <fullName evidence="7">Glutamyl-Q tRNA(Asp) synthetase</fullName>
        <shortName evidence="7">Glu-Q-RSs</shortName>
        <ecNumber evidence="7">6.1.1.-</ecNumber>
    </recommendedName>
</protein>
<feature type="short sequence motif" description="'HIGH' region" evidence="7">
    <location>
        <begin position="21"/>
        <end position="31"/>
    </location>
</feature>
<proteinExistence type="inferred from homology"/>
<reference evidence="12" key="2">
    <citation type="submission" date="2016-10" db="EMBL/GenBank/DDBJ databases">
        <authorList>
            <person name="de Groot N.N."/>
        </authorList>
    </citation>
    <scope>NUCLEOTIDE SEQUENCE [LARGE SCALE GENOMIC DNA]</scope>
    <source>
        <strain evidence="12">DSM 20639</strain>
    </source>
</reference>
<reference evidence="11" key="4">
    <citation type="submission" date="2023-10" db="EMBL/GenBank/DDBJ databases">
        <title>Whole Genome based description of the genera Actinobaculum and Actinotignum reveals a complex phylogenetic relationship within the species included in the genus Actinotignum.</title>
        <authorList>
            <person name="Jensen C.S."/>
            <person name="Dargis R."/>
            <person name="Kemp M."/>
            <person name="Christensen J.J."/>
        </authorList>
    </citation>
    <scope>NUCLEOTIDE SEQUENCE</scope>
    <source>
        <strain evidence="11">Actinobaculum_suis_CCUG19206T</strain>
    </source>
</reference>
<dbReference type="EMBL" id="FNAU01000008">
    <property type="protein sequence ID" value="SDE40628.1"/>
    <property type="molecule type" value="Genomic_DNA"/>
</dbReference>
<dbReference type="Proteomes" id="UP000182744">
    <property type="component" value="Unassembled WGS sequence"/>
</dbReference>
<evidence type="ECO:0000256" key="9">
    <source>
        <dbReference type="SAM" id="MobiDB-lite"/>
    </source>
</evidence>
<dbReference type="GO" id="GO:0004818">
    <property type="term" value="F:glutamate-tRNA ligase activity"/>
    <property type="evidence" value="ECO:0007669"/>
    <property type="project" value="TreeGrafter"/>
</dbReference>
<dbReference type="PRINTS" id="PR00987">
    <property type="entry name" value="TRNASYNTHGLU"/>
</dbReference>
<keyword evidence="1 7" id="KW-0436">Ligase</keyword>
<keyword evidence="5 7" id="KW-0067">ATP-binding</keyword>
<reference evidence="14" key="1">
    <citation type="submission" date="2016-10" db="EMBL/GenBank/DDBJ databases">
        <authorList>
            <person name="Varghese N."/>
        </authorList>
    </citation>
    <scope>NUCLEOTIDE SEQUENCE [LARGE SCALE GENOMIC DNA]</scope>
    <source>
        <strain evidence="14">DSM 20639</strain>
    </source>
</reference>
<feature type="binding site" evidence="7">
    <location>
        <begin position="18"/>
        <end position="22"/>
    </location>
    <ligand>
        <name>L-glutamate</name>
        <dbReference type="ChEBI" id="CHEBI:29985"/>
    </ligand>
</feature>
<dbReference type="InterPro" id="IPR000924">
    <property type="entry name" value="Glu/Gln-tRNA-synth"/>
</dbReference>
<keyword evidence="2 7" id="KW-0479">Metal-binding</keyword>
<feature type="binding site" evidence="7">
    <location>
        <position position="135"/>
    </location>
    <ligand>
        <name>Zn(2+)</name>
        <dbReference type="ChEBI" id="CHEBI:29105"/>
    </ligand>
</feature>
<feature type="domain" description="Glutamyl/glutaminyl-tRNA synthetase class Ib catalytic" evidence="10">
    <location>
        <begin position="18"/>
        <end position="275"/>
    </location>
</feature>
<dbReference type="Gene3D" id="3.40.50.620">
    <property type="entry name" value="HUPs"/>
    <property type="match status" value="1"/>
</dbReference>
<feature type="short sequence motif" description="'KMSKS' region" evidence="7">
    <location>
        <begin position="252"/>
        <end position="256"/>
    </location>
</feature>
<dbReference type="PROSITE" id="PS00178">
    <property type="entry name" value="AA_TRNA_LIGASE_I"/>
    <property type="match status" value="1"/>
</dbReference>
<dbReference type="GO" id="GO:0008270">
    <property type="term" value="F:zinc ion binding"/>
    <property type="evidence" value="ECO:0007669"/>
    <property type="project" value="UniProtKB-UniRule"/>
</dbReference>
<dbReference type="GO" id="GO:0005524">
    <property type="term" value="F:ATP binding"/>
    <property type="evidence" value="ECO:0007669"/>
    <property type="project" value="UniProtKB-KW"/>
</dbReference>
<evidence type="ECO:0000313" key="12">
    <source>
        <dbReference type="EMBL" id="SDE40628.1"/>
    </source>
</evidence>
<dbReference type="InterPro" id="IPR022380">
    <property type="entry name" value="Glu-Q_tRNA(Asp)_Synthase"/>
</dbReference>
<dbReference type="PANTHER" id="PTHR43311">
    <property type="entry name" value="GLUTAMATE--TRNA LIGASE"/>
    <property type="match status" value="1"/>
</dbReference>
<feature type="binding site" evidence="7">
    <location>
        <position position="54"/>
    </location>
    <ligand>
        <name>L-glutamate</name>
        <dbReference type="ChEBI" id="CHEBI:29985"/>
    </ligand>
</feature>
<feature type="binding site" evidence="7">
    <location>
        <position position="110"/>
    </location>
    <ligand>
        <name>Zn(2+)</name>
        <dbReference type="ChEBI" id="CHEBI:29105"/>
    </ligand>
</feature>
<organism evidence="12 14">
    <name type="scientific">Actinobaculum suis</name>
    <dbReference type="NCBI Taxonomy" id="1657"/>
    <lineage>
        <taxon>Bacteria</taxon>
        <taxon>Bacillati</taxon>
        <taxon>Actinomycetota</taxon>
        <taxon>Actinomycetes</taxon>
        <taxon>Actinomycetales</taxon>
        <taxon>Actinomycetaceae</taxon>
        <taxon>Actinobaculum</taxon>
    </lineage>
</organism>
<evidence type="ECO:0000256" key="7">
    <source>
        <dbReference type="HAMAP-Rule" id="MF_01428"/>
    </source>
</evidence>
<reference evidence="13 15" key="3">
    <citation type="submission" date="2018-11" db="EMBL/GenBank/DDBJ databases">
        <authorList>
            <consortium name="Pathogen Informatics"/>
        </authorList>
    </citation>
    <scope>NUCLEOTIDE SEQUENCE [LARGE SCALE GENOMIC DNA]</scope>
    <source>
        <strain evidence="13 15">NCTC10327</strain>
    </source>
</reference>
<keyword evidence="8" id="KW-0648">Protein biosynthesis</keyword>
<dbReference type="NCBIfam" id="NF004315">
    <property type="entry name" value="PRK05710.1-4"/>
    <property type="match status" value="1"/>
</dbReference>
<comment type="similarity">
    <text evidence="7">Belongs to the class-I aminoacyl-tRNA synthetase family. GluQ subfamily.</text>
</comment>
<dbReference type="EC" id="6.1.1.-" evidence="7"/>
<keyword evidence="3 7" id="KW-0547">Nucleotide-binding</keyword>
<dbReference type="GO" id="GO:0006400">
    <property type="term" value="P:tRNA modification"/>
    <property type="evidence" value="ECO:0007669"/>
    <property type="project" value="InterPro"/>
</dbReference>
<dbReference type="NCBIfam" id="NF004314">
    <property type="entry name" value="PRK05710.1-3"/>
    <property type="match status" value="1"/>
</dbReference>
<dbReference type="GO" id="GO:0005829">
    <property type="term" value="C:cytosol"/>
    <property type="evidence" value="ECO:0007669"/>
    <property type="project" value="TreeGrafter"/>
</dbReference>
<feature type="binding site" evidence="7">
    <location>
        <position position="255"/>
    </location>
    <ligand>
        <name>ATP</name>
        <dbReference type="ChEBI" id="CHEBI:30616"/>
    </ligand>
</feature>
<dbReference type="Pfam" id="PF00749">
    <property type="entry name" value="tRNA-synt_1c"/>
    <property type="match status" value="1"/>
</dbReference>
<evidence type="ECO:0000313" key="13">
    <source>
        <dbReference type="EMBL" id="VDG75586.1"/>
    </source>
</evidence>
<keyword evidence="6 7" id="KW-0030">Aminoacyl-tRNA synthetase</keyword>
<feature type="binding site" evidence="7">
    <location>
        <position position="214"/>
    </location>
    <ligand>
        <name>L-glutamate</name>
        <dbReference type="ChEBI" id="CHEBI:29985"/>
    </ligand>
</feature>
<dbReference type="InterPro" id="IPR014729">
    <property type="entry name" value="Rossmann-like_a/b/a_fold"/>
</dbReference>
<dbReference type="EMBL" id="JAWNFU010000001">
    <property type="protein sequence ID" value="MDY5152510.1"/>
    <property type="molecule type" value="Genomic_DNA"/>
</dbReference>
<evidence type="ECO:0000256" key="8">
    <source>
        <dbReference type="RuleBase" id="RU363037"/>
    </source>
</evidence>
<accession>A0A1G7CMQ9</accession>
<comment type="function">
    <text evidence="7">Catalyzes the tRNA-independent activation of glutamate in presence of ATP and the subsequent transfer of glutamate onto a tRNA(Asp). Glutamate is transferred on the 2-amino-5-(4,5-dihydroxy-2-cyclopenten-1-yl) moiety of the queuosine in the wobble position of the QUC anticodon.</text>
</comment>
<feature type="binding site" evidence="7">
    <location>
        <position position="131"/>
    </location>
    <ligand>
        <name>Zn(2+)</name>
        <dbReference type="ChEBI" id="CHEBI:29105"/>
    </ligand>
</feature>
<dbReference type="Proteomes" id="UP000269974">
    <property type="component" value="Unassembled WGS sequence"/>
</dbReference>
<dbReference type="SUPFAM" id="SSF52374">
    <property type="entry name" value="Nucleotidylyl transferase"/>
    <property type="match status" value="1"/>
</dbReference>
<evidence type="ECO:0000259" key="10">
    <source>
        <dbReference type="Pfam" id="PF00749"/>
    </source>
</evidence>
<evidence type="ECO:0000313" key="14">
    <source>
        <dbReference type="Proteomes" id="UP000182744"/>
    </source>
</evidence>
<evidence type="ECO:0000256" key="4">
    <source>
        <dbReference type="ARBA" id="ARBA00022833"/>
    </source>
</evidence>
<evidence type="ECO:0000256" key="3">
    <source>
        <dbReference type="ARBA" id="ARBA00022741"/>
    </source>
</evidence>
<evidence type="ECO:0000256" key="2">
    <source>
        <dbReference type="ARBA" id="ARBA00022723"/>
    </source>
</evidence>
<feature type="binding site" evidence="7">
    <location>
        <position position="196"/>
    </location>
    <ligand>
        <name>L-glutamate</name>
        <dbReference type="ChEBI" id="CHEBI:29985"/>
    </ligand>
</feature>
<dbReference type="HAMAP" id="MF_01428">
    <property type="entry name" value="Glu_Q_tRNA_synth"/>
    <property type="match status" value="1"/>
</dbReference>
<dbReference type="PANTHER" id="PTHR43311:SF1">
    <property type="entry name" value="GLUTAMYL-Q TRNA(ASP) SYNTHETASE"/>
    <property type="match status" value="1"/>
</dbReference>
<evidence type="ECO:0000313" key="11">
    <source>
        <dbReference type="EMBL" id="MDY5152510.1"/>
    </source>
</evidence>